<proteinExistence type="predicted"/>
<sequence>MSTAEDELTISFIPPAGWERIDVDPDRRDAQLFKVLNPMRNTVANWHEVYPKVRQGLSNAYEQAWNSGVRLAYTTNPDPQGVDNLMATFMVSIMPPASAFGEIDEELEVISETLLEEQEALADDEVMDLIPVDVPELGRGIQAAAVASARSLTGDGPADTKLVHFRTFIPTAGQVLVTTGISPQIDVAETLFELFALITSSVRVTGK</sequence>
<gene>
    <name evidence="1" type="ORF">PIG85_00360</name>
</gene>
<accession>A0AB38XPV3</accession>
<evidence type="ECO:0000313" key="1">
    <source>
        <dbReference type="EMBL" id="WCE46131.1"/>
    </source>
</evidence>
<reference evidence="1" key="1">
    <citation type="submission" date="2023-01" db="EMBL/GenBank/DDBJ databases">
        <title>Comparative Genomic Analysis of the Clinically-Derived Winkia Strain NY0527 Provides Evidence into the Taxonomic Reassignment of Winkia neuii and Characterizes Their Virulence Traits.</title>
        <authorList>
            <person name="Cai X."/>
            <person name="Peng Y."/>
            <person name="Li M."/>
            <person name="Qiu Y."/>
            <person name="Wang Y."/>
            <person name="Xu L."/>
            <person name="Hou Q."/>
        </authorList>
    </citation>
    <scope>NUCLEOTIDE SEQUENCE</scope>
    <source>
        <strain evidence="1">NY0527</strain>
    </source>
</reference>
<name>A0AB38XPV3_9ACTO</name>
<dbReference type="EMBL" id="CP116394">
    <property type="protein sequence ID" value="WCE46131.1"/>
    <property type="molecule type" value="Genomic_DNA"/>
</dbReference>
<dbReference type="AlphaFoldDB" id="A0AB38XPV3"/>
<organism evidence="1 2">
    <name type="scientific">Winkia neuii subsp. anitrata</name>
    <dbReference type="NCBI Taxonomy" id="29318"/>
    <lineage>
        <taxon>Bacteria</taxon>
        <taxon>Bacillati</taxon>
        <taxon>Actinomycetota</taxon>
        <taxon>Actinomycetes</taxon>
        <taxon>Actinomycetales</taxon>
        <taxon>Actinomycetaceae</taxon>
        <taxon>Winkia</taxon>
    </lineage>
</organism>
<dbReference type="Proteomes" id="UP001211044">
    <property type="component" value="Chromosome"/>
</dbReference>
<dbReference type="KEGG" id="wne:PIG85_00360"/>
<dbReference type="RefSeq" id="WP_004807060.1">
    <property type="nucleotide sequence ID" value="NZ_CP116394.1"/>
</dbReference>
<protein>
    <submittedName>
        <fullName evidence="1">Uncharacterized protein</fullName>
    </submittedName>
</protein>
<evidence type="ECO:0000313" key="2">
    <source>
        <dbReference type="Proteomes" id="UP001211044"/>
    </source>
</evidence>